<evidence type="ECO:0000256" key="3">
    <source>
        <dbReference type="ARBA" id="ARBA00023210"/>
    </source>
</evidence>
<evidence type="ECO:0000259" key="7">
    <source>
        <dbReference type="Pfam" id="PF03775"/>
    </source>
</evidence>
<proteinExistence type="inferred from homology"/>
<dbReference type="Gene3D" id="3.30.70.260">
    <property type="match status" value="1"/>
</dbReference>
<dbReference type="InterPro" id="IPR005526">
    <property type="entry name" value="Septum_form_inhib_MinC_C"/>
</dbReference>
<comment type="subunit">
    <text evidence="6">Interacts with MinD and FtsZ.</text>
</comment>
<keyword evidence="2 6" id="KW-0132">Cell division</keyword>
<keyword evidence="3 6" id="KW-0717">Septation</keyword>
<feature type="domain" description="Septum formation inhibitor MinC C-terminal" evidence="7">
    <location>
        <begin position="131"/>
        <end position="230"/>
    </location>
</feature>
<organism evidence="9 10">
    <name type="scientific">Alsobacter ponti</name>
    <dbReference type="NCBI Taxonomy" id="2962936"/>
    <lineage>
        <taxon>Bacteria</taxon>
        <taxon>Pseudomonadati</taxon>
        <taxon>Pseudomonadota</taxon>
        <taxon>Alphaproteobacteria</taxon>
        <taxon>Hyphomicrobiales</taxon>
        <taxon>Alsobacteraceae</taxon>
        <taxon>Alsobacter</taxon>
    </lineage>
</organism>
<dbReference type="NCBIfam" id="TIGR01222">
    <property type="entry name" value="minC"/>
    <property type="match status" value="1"/>
</dbReference>
<dbReference type="InterPro" id="IPR007874">
    <property type="entry name" value="MinC_N"/>
</dbReference>
<name>A0ABT1L6R3_9HYPH</name>
<sequence>MSTNTDPRPSIRFRGRNFLALVVAPDPPLDKWYQDLDSWLARAPAFFMGRPVILDLSAVALDKAGIAALVQQLQARNVRVMGIDGAEVEWLGLGIPPSLVGGKGEPAPAVAAEQAHAHAVAPSDGEPSSLVVDGAVRSGQSIYFPRGDVTVVGAVQSGAEIVAGGSITVHGALRGRAIAGASGNDKARIFCRKFEAEFLCIDGYYLDADSLDPRLHGKPVQARLDGGRLITEPMD</sequence>
<feature type="domain" description="Septum formation inhibitor MinC N-terminal" evidence="8">
    <location>
        <begin position="11"/>
        <end position="79"/>
    </location>
</feature>
<evidence type="ECO:0000256" key="4">
    <source>
        <dbReference type="ARBA" id="ARBA00023306"/>
    </source>
</evidence>
<dbReference type="HAMAP" id="MF_00267">
    <property type="entry name" value="MinC"/>
    <property type="match status" value="1"/>
</dbReference>
<comment type="function">
    <text evidence="5 6">Cell division inhibitor that blocks the formation of polar Z ring septums. Rapidly oscillates between the poles of the cell to destabilize FtsZ filaments that have formed before they mature into polar Z rings. Prevents FtsZ polymerization.</text>
</comment>
<dbReference type="Pfam" id="PF05209">
    <property type="entry name" value="MinC_N"/>
    <property type="match status" value="1"/>
</dbReference>
<evidence type="ECO:0000313" key="10">
    <source>
        <dbReference type="Proteomes" id="UP001205890"/>
    </source>
</evidence>
<dbReference type="EMBL" id="JANCLU010000001">
    <property type="protein sequence ID" value="MCP8937097.1"/>
    <property type="molecule type" value="Genomic_DNA"/>
</dbReference>
<dbReference type="Pfam" id="PF03775">
    <property type="entry name" value="MinC_C"/>
    <property type="match status" value="1"/>
</dbReference>
<dbReference type="InterPro" id="IPR036145">
    <property type="entry name" value="MinC_C_sf"/>
</dbReference>
<dbReference type="Gene3D" id="2.160.20.70">
    <property type="match status" value="1"/>
</dbReference>
<comment type="caution">
    <text evidence="9">The sequence shown here is derived from an EMBL/GenBank/DDBJ whole genome shotgun (WGS) entry which is preliminary data.</text>
</comment>
<dbReference type="SUPFAM" id="SSF63848">
    <property type="entry name" value="Cell-division inhibitor MinC, C-terminal domain"/>
    <property type="match status" value="1"/>
</dbReference>
<dbReference type="InterPro" id="IPR016098">
    <property type="entry name" value="CAP/MinC_C"/>
</dbReference>
<evidence type="ECO:0000256" key="1">
    <source>
        <dbReference type="ARBA" id="ARBA00006291"/>
    </source>
</evidence>
<evidence type="ECO:0000256" key="5">
    <source>
        <dbReference type="ARBA" id="ARBA00025606"/>
    </source>
</evidence>
<evidence type="ECO:0000256" key="2">
    <source>
        <dbReference type="ARBA" id="ARBA00022618"/>
    </source>
</evidence>
<dbReference type="PANTHER" id="PTHR34108:SF1">
    <property type="entry name" value="SEPTUM SITE-DETERMINING PROTEIN MINC"/>
    <property type="match status" value="1"/>
</dbReference>
<comment type="similarity">
    <text evidence="1 6">Belongs to the MinC family.</text>
</comment>
<gene>
    <name evidence="6 9" type="primary">minC</name>
    <name evidence="9" type="ORF">NK718_01070</name>
</gene>
<evidence type="ECO:0000313" key="9">
    <source>
        <dbReference type="EMBL" id="MCP8937097.1"/>
    </source>
</evidence>
<evidence type="ECO:0000256" key="6">
    <source>
        <dbReference type="HAMAP-Rule" id="MF_00267"/>
    </source>
</evidence>
<accession>A0ABT1L6R3</accession>
<keyword evidence="4 6" id="KW-0131">Cell cycle</keyword>
<keyword evidence="10" id="KW-1185">Reference proteome</keyword>
<dbReference type="InterPro" id="IPR013033">
    <property type="entry name" value="MinC"/>
</dbReference>
<dbReference type="RefSeq" id="WP_254737698.1">
    <property type="nucleotide sequence ID" value="NZ_JANCLU010000001.1"/>
</dbReference>
<dbReference type="Proteomes" id="UP001205890">
    <property type="component" value="Unassembled WGS sequence"/>
</dbReference>
<reference evidence="9 10" key="1">
    <citation type="submission" date="2022-07" db="EMBL/GenBank/DDBJ databases">
        <authorList>
            <person name="Li W.-J."/>
            <person name="Deng Q.-Q."/>
        </authorList>
    </citation>
    <scope>NUCLEOTIDE SEQUENCE [LARGE SCALE GENOMIC DNA]</scope>
    <source>
        <strain evidence="9 10">SYSU M60028</strain>
    </source>
</reference>
<evidence type="ECO:0000259" key="8">
    <source>
        <dbReference type="Pfam" id="PF05209"/>
    </source>
</evidence>
<dbReference type="PANTHER" id="PTHR34108">
    <property type="entry name" value="SEPTUM SITE-DETERMINING PROTEIN MINC"/>
    <property type="match status" value="1"/>
</dbReference>
<protein>
    <recommendedName>
        <fullName evidence="6">Probable septum site-determining protein MinC</fullName>
    </recommendedName>
</protein>